<dbReference type="GO" id="GO:0004843">
    <property type="term" value="F:cysteine-type deubiquitinase activity"/>
    <property type="evidence" value="ECO:0007669"/>
    <property type="project" value="TreeGrafter"/>
</dbReference>
<proteinExistence type="predicted"/>
<feature type="region of interest" description="Disordered" evidence="1">
    <location>
        <begin position="206"/>
        <end position="360"/>
    </location>
</feature>
<protein>
    <recommendedName>
        <fullName evidence="2">OTU domain-containing protein</fullName>
    </recommendedName>
</protein>
<dbReference type="PANTHER" id="PTHR12419">
    <property type="entry name" value="OTU DOMAIN CONTAINING PROTEIN"/>
    <property type="match status" value="1"/>
</dbReference>
<evidence type="ECO:0000259" key="2">
    <source>
        <dbReference type="PROSITE" id="PS50802"/>
    </source>
</evidence>
<feature type="domain" description="OTU" evidence="2">
    <location>
        <begin position="78"/>
        <end position="214"/>
    </location>
</feature>
<dbReference type="AlphaFoldDB" id="A0A7S3L9S8"/>
<feature type="region of interest" description="Disordered" evidence="1">
    <location>
        <begin position="1"/>
        <end position="56"/>
    </location>
</feature>
<sequence>MPKGKKNKSAKKQNKKGGLPHSELGDTASPSPQKSASATGGGGAGNKRARKKKQHASKYYNTADDLILRQSIESDGTRTVLEMDPDGNCLFRSISDQLHHDYGRAHADVRHEICDYLEGHESFFSLFLDLDDEETKGEDASDFADYVNTMRQDGEWGGNLELVAAARLYRRRIRVFSSTLAAMNIDYDSDKPPGGPELLVSYHDNDHYNSVRDNSRSGKPPPPPIRTYEKQDCGPEIDGYPSDEGTSAKTEDNDSSRTQSTSSTQVTLNTQSTSLSSYGESLSSEDKSEETSGEATPSTETQSQESSSENHKPKKPPKANANCPCGSKLKYRKCCKDKDRRGAHQRRLVDQNGEVDKSDQDDVITHTMEGKFRVLSI</sequence>
<organism evidence="3">
    <name type="scientific">Amphora coffeiformis</name>
    <dbReference type="NCBI Taxonomy" id="265554"/>
    <lineage>
        <taxon>Eukaryota</taxon>
        <taxon>Sar</taxon>
        <taxon>Stramenopiles</taxon>
        <taxon>Ochrophyta</taxon>
        <taxon>Bacillariophyta</taxon>
        <taxon>Bacillariophyceae</taxon>
        <taxon>Bacillariophycidae</taxon>
        <taxon>Thalassiophysales</taxon>
        <taxon>Catenulaceae</taxon>
        <taxon>Amphora</taxon>
    </lineage>
</organism>
<feature type="compositionally biased region" description="Basic and acidic residues" evidence="1">
    <location>
        <begin position="206"/>
        <end position="216"/>
    </location>
</feature>
<dbReference type="Gene3D" id="3.10.450.50">
    <property type="match status" value="1"/>
</dbReference>
<dbReference type="CDD" id="cd22771">
    <property type="entry name" value="OTU_plant_OTU7-like"/>
    <property type="match status" value="1"/>
</dbReference>
<dbReference type="EMBL" id="HBIM01015845">
    <property type="protein sequence ID" value="CAE0415343.1"/>
    <property type="molecule type" value="Transcribed_RNA"/>
</dbReference>
<accession>A0A7S3L9S8</accession>
<evidence type="ECO:0000256" key="1">
    <source>
        <dbReference type="SAM" id="MobiDB-lite"/>
    </source>
</evidence>
<dbReference type="PANTHER" id="PTHR12419:SF7">
    <property type="entry name" value="OTU DOMAIN-CONTAINING PROTEIN 3"/>
    <property type="match status" value="1"/>
</dbReference>
<feature type="compositionally biased region" description="Low complexity" evidence="1">
    <location>
        <begin position="298"/>
        <end position="307"/>
    </location>
</feature>
<gene>
    <name evidence="3" type="ORF">ACOF00016_LOCUS12467</name>
</gene>
<dbReference type="InterPro" id="IPR038765">
    <property type="entry name" value="Papain-like_cys_pep_sf"/>
</dbReference>
<dbReference type="InterPro" id="IPR050704">
    <property type="entry name" value="Peptidase_C85-like"/>
</dbReference>
<feature type="compositionally biased region" description="Basic residues" evidence="1">
    <location>
        <begin position="1"/>
        <end position="15"/>
    </location>
</feature>
<dbReference type="Gene3D" id="3.90.70.80">
    <property type="match status" value="1"/>
</dbReference>
<dbReference type="InterPro" id="IPR003323">
    <property type="entry name" value="OTU_dom"/>
</dbReference>
<dbReference type="SUPFAM" id="SSF54001">
    <property type="entry name" value="Cysteine proteinases"/>
    <property type="match status" value="1"/>
</dbReference>
<evidence type="ECO:0000313" key="3">
    <source>
        <dbReference type="EMBL" id="CAE0415343.1"/>
    </source>
</evidence>
<dbReference type="GO" id="GO:0016579">
    <property type="term" value="P:protein deubiquitination"/>
    <property type="evidence" value="ECO:0007669"/>
    <property type="project" value="TreeGrafter"/>
</dbReference>
<reference evidence="3" key="1">
    <citation type="submission" date="2021-01" db="EMBL/GenBank/DDBJ databases">
        <authorList>
            <person name="Corre E."/>
            <person name="Pelletier E."/>
            <person name="Niang G."/>
            <person name="Scheremetjew M."/>
            <person name="Finn R."/>
            <person name="Kale V."/>
            <person name="Holt S."/>
            <person name="Cochrane G."/>
            <person name="Meng A."/>
            <person name="Brown T."/>
            <person name="Cohen L."/>
        </authorList>
    </citation>
    <scope>NUCLEOTIDE SEQUENCE</scope>
    <source>
        <strain evidence="3">CCMP127</strain>
    </source>
</reference>
<feature type="compositionally biased region" description="Low complexity" evidence="1">
    <location>
        <begin position="256"/>
        <end position="282"/>
    </location>
</feature>
<name>A0A7S3L9S8_9STRA</name>
<dbReference type="PROSITE" id="PS50802">
    <property type="entry name" value="OTU"/>
    <property type="match status" value="1"/>
</dbReference>
<feature type="compositionally biased region" description="Basic residues" evidence="1">
    <location>
        <begin position="47"/>
        <end position="56"/>
    </location>
</feature>
<dbReference type="Pfam" id="PF02338">
    <property type="entry name" value="OTU"/>
    <property type="match status" value="1"/>
</dbReference>